<name>A0ABS1KT90_9BACT</name>
<evidence type="ECO:0000313" key="8">
    <source>
        <dbReference type="Proteomes" id="UP000613030"/>
    </source>
</evidence>
<keyword evidence="1" id="KW-0444">Lipid biosynthesis</keyword>
<dbReference type="InterPro" id="IPR018357">
    <property type="entry name" value="Hexapep_transf_CS"/>
</dbReference>
<dbReference type="PROSITE" id="PS00101">
    <property type="entry name" value="HEXAPEP_TRANSFERASES"/>
    <property type="match status" value="1"/>
</dbReference>
<keyword evidence="2" id="KW-0441">Lipid A biosynthesis</keyword>
<organism evidence="7 8">
    <name type="scientific">Chryseolinea lacunae</name>
    <dbReference type="NCBI Taxonomy" id="2801331"/>
    <lineage>
        <taxon>Bacteria</taxon>
        <taxon>Pseudomonadati</taxon>
        <taxon>Bacteroidota</taxon>
        <taxon>Cytophagia</taxon>
        <taxon>Cytophagales</taxon>
        <taxon>Fulvivirgaceae</taxon>
        <taxon>Chryseolinea</taxon>
    </lineage>
</organism>
<keyword evidence="4" id="KW-0677">Repeat</keyword>
<keyword evidence="6 7" id="KW-0012">Acyltransferase</keyword>
<protein>
    <submittedName>
        <fullName evidence="7">UDP-3-O-(3-hydroxymyristoyl)glucosamine N-acyltransferase</fullName>
        <ecNumber evidence="7">2.3.1.191</ecNumber>
    </submittedName>
</protein>
<evidence type="ECO:0000256" key="5">
    <source>
        <dbReference type="ARBA" id="ARBA00023098"/>
    </source>
</evidence>
<dbReference type="RefSeq" id="WP_202010675.1">
    <property type="nucleotide sequence ID" value="NZ_JAERRB010000004.1"/>
</dbReference>
<dbReference type="EC" id="2.3.1.191" evidence="7"/>
<gene>
    <name evidence="7" type="ORF">JI741_14515</name>
</gene>
<evidence type="ECO:0000256" key="1">
    <source>
        <dbReference type="ARBA" id="ARBA00022516"/>
    </source>
</evidence>
<evidence type="ECO:0000256" key="2">
    <source>
        <dbReference type="ARBA" id="ARBA00022556"/>
    </source>
</evidence>
<dbReference type="PANTHER" id="PTHR43378">
    <property type="entry name" value="UDP-3-O-ACYLGLUCOSAMINE N-ACYLTRANSFERASE"/>
    <property type="match status" value="1"/>
</dbReference>
<keyword evidence="3 7" id="KW-0808">Transferase</keyword>
<accession>A0ABS1KT90</accession>
<dbReference type="NCBIfam" id="NF002060">
    <property type="entry name" value="PRK00892.1"/>
    <property type="match status" value="1"/>
</dbReference>
<dbReference type="CDD" id="cd03352">
    <property type="entry name" value="LbH_LpxD"/>
    <property type="match status" value="1"/>
</dbReference>
<dbReference type="EMBL" id="JAERRB010000004">
    <property type="protein sequence ID" value="MBL0742437.1"/>
    <property type="molecule type" value="Genomic_DNA"/>
</dbReference>
<dbReference type="Proteomes" id="UP000613030">
    <property type="component" value="Unassembled WGS sequence"/>
</dbReference>
<evidence type="ECO:0000313" key="7">
    <source>
        <dbReference type="EMBL" id="MBL0742437.1"/>
    </source>
</evidence>
<dbReference type="Pfam" id="PF00132">
    <property type="entry name" value="Hexapep"/>
    <property type="match status" value="1"/>
</dbReference>
<dbReference type="GO" id="GO:0103118">
    <property type="term" value="F:UDP-3-O-[(3R)-3-hydroxyacyl]-glucosamine N-acyltransferase activity"/>
    <property type="evidence" value="ECO:0007669"/>
    <property type="project" value="UniProtKB-EC"/>
</dbReference>
<evidence type="ECO:0000256" key="6">
    <source>
        <dbReference type="ARBA" id="ARBA00023315"/>
    </source>
</evidence>
<evidence type="ECO:0000256" key="4">
    <source>
        <dbReference type="ARBA" id="ARBA00022737"/>
    </source>
</evidence>
<keyword evidence="8" id="KW-1185">Reference proteome</keyword>
<comment type="caution">
    <text evidence="7">The sequence shown here is derived from an EMBL/GenBank/DDBJ whole genome shotgun (WGS) entry which is preliminary data.</text>
</comment>
<dbReference type="Gene3D" id="2.160.10.10">
    <property type="entry name" value="Hexapeptide repeat proteins"/>
    <property type="match status" value="1"/>
</dbReference>
<dbReference type="SUPFAM" id="SSF51161">
    <property type="entry name" value="Trimeric LpxA-like enzymes"/>
    <property type="match status" value="1"/>
</dbReference>
<keyword evidence="5" id="KW-0443">Lipid metabolism</keyword>
<dbReference type="InterPro" id="IPR011004">
    <property type="entry name" value="Trimer_LpxA-like_sf"/>
</dbReference>
<evidence type="ECO:0000256" key="3">
    <source>
        <dbReference type="ARBA" id="ARBA00022679"/>
    </source>
</evidence>
<reference evidence="7 8" key="1">
    <citation type="submission" date="2021-01" db="EMBL/GenBank/DDBJ databases">
        <title>Chryseolinea sp. Jin1 Genome sequencing and assembly.</title>
        <authorList>
            <person name="Kim I."/>
        </authorList>
    </citation>
    <scope>NUCLEOTIDE SEQUENCE [LARGE SCALE GENOMIC DNA]</scope>
    <source>
        <strain evidence="7 8">Jin1</strain>
    </source>
</reference>
<proteinExistence type="predicted"/>
<dbReference type="InterPro" id="IPR007691">
    <property type="entry name" value="LpxD"/>
</dbReference>
<sequence length="315" mass="33000">MVHDLQHVLEALHDETVAVKANGLSIRIARALPAHEADAESVVWIKPGNPNAAAIIAATPAPLIVCDEPTWTALAEAKTTKVYLLTPEPKRIFSKLVNKLLVRQPAPGIHPTASIHPNAKIGSGCSIGPFTYIGEATVGNNTIIHGHCHIYDQVEIGSACILHAGVVIGSDGFGYARDENNAIEKFPHIGGVKIGNHVEIGANTCIDRGALGNTVIADGVKIDNLVHIAHNVRIHANAFIIANAMIGGSTTVGEAAWVAPSASILQQLNIGDNATVGVGAIVTKDVPPGQTWTGSPAKPLSEFLATQKKIKNLPD</sequence>
<dbReference type="InterPro" id="IPR001451">
    <property type="entry name" value="Hexapep"/>
</dbReference>
<dbReference type="PANTHER" id="PTHR43378:SF2">
    <property type="entry name" value="UDP-3-O-ACYLGLUCOSAMINE N-ACYLTRANSFERASE 1, MITOCHONDRIAL-RELATED"/>
    <property type="match status" value="1"/>
</dbReference>